<accession>A0ABN2T1Q6</accession>
<organism evidence="1 2">
    <name type="scientific">Catenulispora subtropica</name>
    <dbReference type="NCBI Taxonomy" id="450798"/>
    <lineage>
        <taxon>Bacteria</taxon>
        <taxon>Bacillati</taxon>
        <taxon>Actinomycetota</taxon>
        <taxon>Actinomycetes</taxon>
        <taxon>Catenulisporales</taxon>
        <taxon>Catenulisporaceae</taxon>
        <taxon>Catenulispora</taxon>
    </lineage>
</organism>
<dbReference type="RefSeq" id="WP_344661698.1">
    <property type="nucleotide sequence ID" value="NZ_BAAAQM010000058.1"/>
</dbReference>
<dbReference type="EMBL" id="BAAAQM010000058">
    <property type="protein sequence ID" value="GAA1996816.1"/>
    <property type="molecule type" value="Genomic_DNA"/>
</dbReference>
<dbReference type="Proteomes" id="UP001499854">
    <property type="component" value="Unassembled WGS sequence"/>
</dbReference>
<comment type="caution">
    <text evidence="1">The sequence shown here is derived from an EMBL/GenBank/DDBJ whole genome shotgun (WGS) entry which is preliminary data.</text>
</comment>
<evidence type="ECO:0000313" key="2">
    <source>
        <dbReference type="Proteomes" id="UP001499854"/>
    </source>
</evidence>
<reference evidence="1 2" key="1">
    <citation type="journal article" date="2019" name="Int. J. Syst. Evol. Microbiol.">
        <title>The Global Catalogue of Microorganisms (GCM) 10K type strain sequencing project: providing services to taxonomists for standard genome sequencing and annotation.</title>
        <authorList>
            <consortium name="The Broad Institute Genomics Platform"/>
            <consortium name="The Broad Institute Genome Sequencing Center for Infectious Disease"/>
            <person name="Wu L."/>
            <person name="Ma J."/>
        </authorList>
    </citation>
    <scope>NUCLEOTIDE SEQUENCE [LARGE SCALE GENOMIC DNA]</scope>
    <source>
        <strain evidence="1 2">JCM 16013</strain>
    </source>
</reference>
<gene>
    <name evidence="1" type="ORF">GCM10009838_72490</name>
</gene>
<sequence length="114" mass="11396">MKVLSFAAAPRHPRFRRVWAGQAASAVGDGPSEMLGRVFAIDTRGTFAMQPVGLAPAPVVAAGIGNASVPGIGLAALAITTVVPRFPRDVCAFADRGAAANAPVAGLETTAASA</sequence>
<proteinExistence type="predicted"/>
<keyword evidence="2" id="KW-1185">Reference proteome</keyword>
<evidence type="ECO:0000313" key="1">
    <source>
        <dbReference type="EMBL" id="GAA1996816.1"/>
    </source>
</evidence>
<protein>
    <submittedName>
        <fullName evidence="1">Uncharacterized protein</fullName>
    </submittedName>
</protein>
<name>A0ABN2T1Q6_9ACTN</name>